<evidence type="ECO:0000313" key="3">
    <source>
        <dbReference type="EMBL" id="KAF7534834.1"/>
    </source>
</evidence>
<dbReference type="GO" id="GO:0016020">
    <property type="term" value="C:membrane"/>
    <property type="evidence" value="ECO:0007669"/>
    <property type="project" value="TreeGrafter"/>
</dbReference>
<gene>
    <name evidence="3" type="ORF">G7Z17_g13300</name>
</gene>
<sequence>MSATAYPAGGTLVQTFKRSFTDVPVDASNAISTTEFLEAAESLTTMFDVLGSVAFSPVKKDILSNVAKLRAQQVAAPAESGTVQDLVRNELKGKKHVATEGGVWLVRGLDFTAKALARNIATPGEELADSFRAAYGETLKPHHSFIVKPIFAAAMSACPYRADFYNKLGETPELVTTELQVYLDALTKIVAILSEFFGSKEAKW</sequence>
<evidence type="ECO:0000259" key="2">
    <source>
        <dbReference type="Pfam" id="PF08718"/>
    </source>
</evidence>
<comment type="caution">
    <text evidence="3">The sequence shown here is derived from an EMBL/GenBank/DDBJ whole genome shotgun (WGS) entry which is preliminary data.</text>
</comment>
<dbReference type="GO" id="GO:0005829">
    <property type="term" value="C:cytosol"/>
    <property type="evidence" value="ECO:0007669"/>
    <property type="project" value="TreeGrafter"/>
</dbReference>
<dbReference type="FunFam" id="1.10.3520.10:FF:000001">
    <property type="entry name" value="Pleckstrin domain-containing family A member 8"/>
    <property type="match status" value="1"/>
</dbReference>
<dbReference type="PANTHER" id="PTHR10219">
    <property type="entry name" value="GLYCOLIPID TRANSFER PROTEIN-RELATED"/>
    <property type="match status" value="1"/>
</dbReference>
<dbReference type="EMBL" id="JAANBB010000746">
    <property type="protein sequence ID" value="KAF7534834.1"/>
    <property type="molecule type" value="Genomic_DNA"/>
</dbReference>
<evidence type="ECO:0000313" key="4">
    <source>
        <dbReference type="Proteomes" id="UP000722485"/>
    </source>
</evidence>
<dbReference type="InterPro" id="IPR014830">
    <property type="entry name" value="Glycolipid_transfer_prot_dom"/>
</dbReference>
<keyword evidence="4" id="KW-1185">Reference proteome</keyword>
<dbReference type="PANTHER" id="PTHR10219:SF25">
    <property type="entry name" value="PLECKSTRIN HOMOLOGY DOMAIN-CONTAINING FAMILY A MEMBER 8"/>
    <property type="match status" value="1"/>
</dbReference>
<dbReference type="InterPro" id="IPR036497">
    <property type="entry name" value="GLTP_sf"/>
</dbReference>
<evidence type="ECO:0000256" key="1">
    <source>
        <dbReference type="ARBA" id="ARBA00022448"/>
    </source>
</evidence>
<dbReference type="SUPFAM" id="SSF110004">
    <property type="entry name" value="Glycolipid transfer protein, GLTP"/>
    <property type="match status" value="1"/>
</dbReference>
<reference evidence="3" key="1">
    <citation type="submission" date="2020-03" db="EMBL/GenBank/DDBJ databases">
        <title>Draft Genome Sequence of Cylindrodendrum hubeiense.</title>
        <authorList>
            <person name="Buettner E."/>
            <person name="Kellner H."/>
        </authorList>
    </citation>
    <scope>NUCLEOTIDE SEQUENCE</scope>
    <source>
        <strain evidence="3">IHI 201604</strain>
    </source>
</reference>
<keyword evidence="1" id="KW-0813">Transport</keyword>
<dbReference type="OrthoDB" id="205255at2759"/>
<name>A0A9P5GX88_9HYPO</name>
<dbReference type="Pfam" id="PF08718">
    <property type="entry name" value="GLTP"/>
    <property type="match status" value="1"/>
</dbReference>
<dbReference type="GO" id="GO:1902387">
    <property type="term" value="F:ceramide 1-phosphate binding"/>
    <property type="evidence" value="ECO:0007669"/>
    <property type="project" value="TreeGrafter"/>
</dbReference>
<accession>A0A9P5GX88</accession>
<dbReference type="Proteomes" id="UP000722485">
    <property type="component" value="Unassembled WGS sequence"/>
</dbReference>
<dbReference type="Gene3D" id="1.10.3520.10">
    <property type="entry name" value="Glycolipid transfer protein"/>
    <property type="match status" value="1"/>
</dbReference>
<feature type="domain" description="Glycolipid transfer protein" evidence="2">
    <location>
        <begin position="31"/>
        <end position="170"/>
    </location>
</feature>
<organism evidence="3 4">
    <name type="scientific">Cylindrodendrum hubeiense</name>
    <dbReference type="NCBI Taxonomy" id="595255"/>
    <lineage>
        <taxon>Eukaryota</taxon>
        <taxon>Fungi</taxon>
        <taxon>Dikarya</taxon>
        <taxon>Ascomycota</taxon>
        <taxon>Pezizomycotina</taxon>
        <taxon>Sordariomycetes</taxon>
        <taxon>Hypocreomycetidae</taxon>
        <taxon>Hypocreales</taxon>
        <taxon>Nectriaceae</taxon>
        <taxon>Cylindrodendrum</taxon>
    </lineage>
</organism>
<dbReference type="GO" id="GO:1902388">
    <property type="term" value="F:ceramide 1-phosphate transfer activity"/>
    <property type="evidence" value="ECO:0007669"/>
    <property type="project" value="TreeGrafter"/>
</dbReference>
<protein>
    <recommendedName>
        <fullName evidence="2">Glycolipid transfer protein domain-containing protein</fullName>
    </recommendedName>
</protein>
<dbReference type="AlphaFoldDB" id="A0A9P5GX88"/>
<proteinExistence type="predicted"/>